<dbReference type="CDD" id="cd18808">
    <property type="entry name" value="SF1_C_Upf1"/>
    <property type="match status" value="1"/>
</dbReference>
<evidence type="ECO:0000259" key="3">
    <source>
        <dbReference type="Pfam" id="PF13087"/>
    </source>
</evidence>
<dbReference type="Gene3D" id="3.40.50.300">
    <property type="entry name" value="P-loop containing nucleotide triphosphate hydrolases"/>
    <property type="match status" value="3"/>
</dbReference>
<dbReference type="InterPro" id="IPR011335">
    <property type="entry name" value="Restrct_endonuc-II-like"/>
</dbReference>
<reference evidence="5" key="2">
    <citation type="submission" date="2024-06" db="EMBL/GenBank/DDBJ databases">
        <authorList>
            <person name="Plum-Jensen L.E."/>
            <person name="Schramm A."/>
            <person name="Marshall I.P.G."/>
        </authorList>
    </citation>
    <scope>NUCLEOTIDE SEQUENCE</scope>
    <source>
        <strain evidence="5">Rat1</strain>
    </source>
</reference>
<feature type="coiled-coil region" evidence="1">
    <location>
        <begin position="883"/>
        <end position="910"/>
    </location>
</feature>
<evidence type="ECO:0000313" key="5">
    <source>
        <dbReference type="EMBL" id="XCN74274.1"/>
    </source>
</evidence>
<dbReference type="PANTHER" id="PTHR10887">
    <property type="entry name" value="DNA2/NAM7 HELICASE FAMILY"/>
    <property type="match status" value="1"/>
</dbReference>
<accession>A0AAU8LYC0</accession>
<protein>
    <submittedName>
        <fullName evidence="5">AAA domain-containing protein</fullName>
    </submittedName>
</protein>
<dbReference type="GO" id="GO:0004386">
    <property type="term" value="F:helicase activity"/>
    <property type="evidence" value="ECO:0007669"/>
    <property type="project" value="InterPro"/>
</dbReference>
<dbReference type="Pfam" id="PF18741">
    <property type="entry name" value="MTES_1575"/>
    <property type="match status" value="1"/>
</dbReference>
<evidence type="ECO:0000259" key="2">
    <source>
        <dbReference type="Pfam" id="PF13086"/>
    </source>
</evidence>
<name>A0AAU8LYC0_9BACT</name>
<reference evidence="5" key="1">
    <citation type="journal article" date="2024" name="Syst. Appl. Microbiol.">
        <title>First single-strain enrichments of Electrothrix cable bacteria, description of E. aestuarii sp. nov. and E. rattekaaiensis sp. nov., and proposal of a cable bacteria taxonomy following the rules of the SeqCode.</title>
        <authorList>
            <person name="Plum-Jensen L.E."/>
            <person name="Schramm A."/>
            <person name="Marshall I.P.G."/>
        </authorList>
    </citation>
    <scope>NUCLEOTIDE SEQUENCE</scope>
    <source>
        <strain evidence="5">Rat1</strain>
    </source>
</reference>
<feature type="domain" description="Restriction endonuclease type II-like" evidence="4">
    <location>
        <begin position="1370"/>
        <end position="1460"/>
    </location>
</feature>
<dbReference type="EMBL" id="CP159373">
    <property type="protein sequence ID" value="XCN74274.1"/>
    <property type="molecule type" value="Genomic_DNA"/>
</dbReference>
<dbReference type="SUPFAM" id="SSF52540">
    <property type="entry name" value="P-loop containing nucleoside triphosphate hydrolases"/>
    <property type="match status" value="1"/>
</dbReference>
<proteinExistence type="predicted"/>
<feature type="domain" description="DNA2/NAM7 helicase helicase" evidence="2">
    <location>
        <begin position="361"/>
        <end position="556"/>
    </location>
</feature>
<dbReference type="Pfam" id="PF13086">
    <property type="entry name" value="AAA_11"/>
    <property type="match status" value="1"/>
</dbReference>
<dbReference type="KEGG" id="eaj:Q3M24_05865"/>
<dbReference type="InterPro" id="IPR027417">
    <property type="entry name" value="P-loop_NTPase"/>
</dbReference>
<dbReference type="SUPFAM" id="SSF52980">
    <property type="entry name" value="Restriction endonuclease-like"/>
    <property type="match status" value="1"/>
</dbReference>
<keyword evidence="1" id="KW-0175">Coiled coil</keyword>
<dbReference type="InterPro" id="IPR049468">
    <property type="entry name" value="Restrct_endonuc-II-like_dom"/>
</dbReference>
<sequence length="1470" mass="169002">MSDLTQNSAEKFVRFVRYLRALSKMSAKTVRSLEQYRQVFWLPLDSGVVRAEQDQTDDALWIEVKRTEKPPLPLPPERCRTWVDSEALENLDVIPELRLPAEFLHRVSAAGKSGGEEALYPDTFARKEQQWQDYIEQQWKPWREQCRQVLFHEKISTDLFRLYQEQQKLGEQYELLLCFGLLTWETPSEEIVQRHLIVVEATISFDPTAKKLCVYQTSQNPRVELDMLSLDEQPADAQRIIQECNQALEGNLRKKQALDAVLDTLGQALSGDSPTSQAGLPSITYAPALIMRKRSMRPLEHILEKILDLCISSSSIPEEFLHLCEILPEEIFENSRGGILEEPEHGAQESSEERLFFPLPSNQEQRRIAEKLKEKKGVLVQGPPGTGKSHTIANLICHLLAQGKRVLVTAQTARALQVLHDLLPEHIRPLCFNAAEQGKKEQEDLERRVKNILAEEKVGQVAGDEKIQELEQRILLKQQARQETEQKILELREQETRQHRICEGRYVGTAAQIAAQLREEEPDLSWFTDSISQENPFPWSTQQLLFLRRYLRTSDEQEEKKLAGKDLPQLEKNFPVHKVQEAFEKEEQAREAADQGKQRIQSGPGKILFQVGKADRKVLESFRDQLADFTETVRELRRRPMSWLKLAVSDVLSGRSGVWENLLQISQKTLQGLPKRIEQVDTLEVDISWEIDRKKLLQDAMTLKKHFKEGGRAGKWIFKPEIVRKHGALLSKIRVDGQPCNTVDALWKLVDYLLVDRKLYYVWHLWEDRAERCTGHFSLQFAELEELLKTLQQVLALHARRKSLEERMALFSGLDMPDWSDPVAVQNLLEDCQAVFARLDFLWLGSSISHAQKSLAVFAQRSNAHPITKLIIKSLQKRDIATYQQLFGEVEELKIRQDELAEKNRLLDELADSAPQLTAQLRSCQQRIEWADRLGQMEQAWAWTQAKDWLATFLASDLESHHRHSQRLAQEIREELSALTAVRAWKHFFQGLGHQQHMHMIAWQQAMKKFGKGTGKHAQAHKENARRHLTACRAALPVWIMPLHRVYETVPAEPGFFDVVIIDEASQCGPEALPLLYLGKQILAAGDDKQISPEAVGVNREHVQQHMQTYLFDFSHADSFDVDSSLFDHGLLRFSNRVVLQEHFRCMPEIIAFSNTHFYQDDPLIPLRQSLPNRLTPLRDVFVKDGTREGQGQRIVNQQEAEALVATVVQCCQDKRYQGKTMGVIVLQGTAQAYLIEELLIRALGVEEMGRRKLICGNSSSFQGRERDVIFLSMVVAPEQKIRALTKTAEQQKFNVAASRACEQMWLFHSVQERHLRPECLRSKLLKHFHQSVQQRVNIEPGELEEIYAVAQGTNRVVEQPPAPFQTWLEVDLAQHLSGMGYRVVPQYPFAGRNIDLVIQGPQAQLALICDGDQWQGPEQYAIDLEHQEKLERCGWQVFRMRASRYSADPEKALDPLVQLLEQLEIMPGF</sequence>
<gene>
    <name evidence="5" type="ORF">Q3M24_05865</name>
</gene>
<feature type="domain" description="DNA2/NAM7 helicase-like C-terminal" evidence="3">
    <location>
        <begin position="1123"/>
        <end position="1308"/>
    </location>
</feature>
<dbReference type="InterPro" id="IPR041677">
    <property type="entry name" value="DNA2/NAM7_AAA_11"/>
</dbReference>
<evidence type="ECO:0000259" key="4">
    <source>
        <dbReference type="Pfam" id="PF18741"/>
    </source>
</evidence>
<dbReference type="InterPro" id="IPR041679">
    <property type="entry name" value="DNA2/NAM7-like_C"/>
</dbReference>
<dbReference type="Gene3D" id="3.40.960.10">
    <property type="entry name" value="VSR Endonuclease"/>
    <property type="match status" value="1"/>
</dbReference>
<dbReference type="InterPro" id="IPR045055">
    <property type="entry name" value="DNA2/NAM7-like"/>
</dbReference>
<feature type="coiled-coil region" evidence="1">
    <location>
        <begin position="435"/>
        <end position="497"/>
    </location>
</feature>
<dbReference type="InterPro" id="IPR047187">
    <property type="entry name" value="SF1_C_Upf1"/>
</dbReference>
<evidence type="ECO:0000256" key="1">
    <source>
        <dbReference type="SAM" id="Coils"/>
    </source>
</evidence>
<dbReference type="Pfam" id="PF13087">
    <property type="entry name" value="AAA_12"/>
    <property type="match status" value="1"/>
</dbReference>
<organism evidence="5">
    <name type="scientific">Candidatus Electrothrix aestuarii</name>
    <dbReference type="NCBI Taxonomy" id="3062594"/>
    <lineage>
        <taxon>Bacteria</taxon>
        <taxon>Pseudomonadati</taxon>
        <taxon>Thermodesulfobacteriota</taxon>
        <taxon>Desulfobulbia</taxon>
        <taxon>Desulfobulbales</taxon>
        <taxon>Desulfobulbaceae</taxon>
        <taxon>Candidatus Electrothrix</taxon>
    </lineage>
</organism>